<protein>
    <submittedName>
        <fullName evidence="7">UDP-N-acetylglucosamine:LPS N-acetylglucosamine transferase</fullName>
    </submittedName>
</protein>
<dbReference type="PANTHER" id="PTHR12154">
    <property type="entry name" value="GLYCOSYL TRANSFERASE-RELATED"/>
    <property type="match status" value="1"/>
</dbReference>
<reference evidence="7 8" key="2">
    <citation type="submission" date="2012-02" db="EMBL/GenBank/DDBJ databases">
        <title>Improved High-Quality Draft sequence of Eubacterium cellulosolvens 6.</title>
        <authorList>
            <consortium name="US DOE Joint Genome Institute"/>
            <person name="Lucas S."/>
            <person name="Han J."/>
            <person name="Lapidus A."/>
            <person name="Cheng J.-F."/>
            <person name="Goodwin L."/>
            <person name="Pitluck S."/>
            <person name="Peters L."/>
            <person name="Mikhailova N."/>
            <person name="Gu W."/>
            <person name="Detter J.C."/>
            <person name="Han C."/>
            <person name="Tapia R."/>
            <person name="Land M."/>
            <person name="Hauser L."/>
            <person name="Kyrpides N."/>
            <person name="Ivanova N."/>
            <person name="Pagani I."/>
            <person name="Johnson E."/>
            <person name="Mukhopadhyay B."/>
            <person name="Anderson I."/>
            <person name="Woyke T."/>
        </authorList>
    </citation>
    <scope>NUCLEOTIDE SEQUENCE [LARGE SCALE GENOMIC DNA]</scope>
    <source>
        <strain evidence="7 8">6</strain>
    </source>
</reference>
<dbReference type="STRING" id="633697.EubceDRAFT1_1878"/>
<keyword evidence="2 6" id="KW-0812">Transmembrane</keyword>
<evidence type="ECO:0000313" key="7">
    <source>
        <dbReference type="EMBL" id="EIM57653.1"/>
    </source>
</evidence>
<accession>I5AV30</accession>
<evidence type="ECO:0000313" key="8">
    <source>
        <dbReference type="Proteomes" id="UP000005753"/>
    </source>
</evidence>
<dbReference type="EMBL" id="CM001487">
    <property type="protein sequence ID" value="EIM57653.1"/>
    <property type="molecule type" value="Genomic_DNA"/>
</dbReference>
<gene>
    <name evidence="7" type="ORF">EubceDRAFT1_1878</name>
</gene>
<evidence type="ECO:0000256" key="1">
    <source>
        <dbReference type="ARBA" id="ARBA00004389"/>
    </source>
</evidence>
<evidence type="ECO:0000256" key="5">
    <source>
        <dbReference type="ARBA" id="ARBA00023136"/>
    </source>
</evidence>
<keyword evidence="8" id="KW-1185">Reference proteome</keyword>
<reference evidence="7 8" key="1">
    <citation type="submission" date="2010-08" db="EMBL/GenBank/DDBJ databases">
        <authorList>
            <consortium name="US DOE Joint Genome Institute (JGI-PGF)"/>
            <person name="Lucas S."/>
            <person name="Copeland A."/>
            <person name="Lapidus A."/>
            <person name="Cheng J.-F."/>
            <person name="Bruce D."/>
            <person name="Goodwin L."/>
            <person name="Pitluck S."/>
            <person name="Land M.L."/>
            <person name="Hauser L."/>
            <person name="Chang Y.-J."/>
            <person name="Anderson I.J."/>
            <person name="Johnson E."/>
            <person name="Mulhopadhyay B."/>
            <person name="Kyrpides N."/>
            <person name="Woyke T.J."/>
        </authorList>
    </citation>
    <scope>NUCLEOTIDE SEQUENCE [LARGE SCALE GENOMIC DNA]</scope>
    <source>
        <strain evidence="7 8">6</strain>
    </source>
</reference>
<dbReference type="PANTHER" id="PTHR12154:SF4">
    <property type="entry name" value="UDP-N-ACETYLGLUCOSAMINE TRANSFERASE SUBUNIT ALG14 HOMOLOG"/>
    <property type="match status" value="1"/>
</dbReference>
<dbReference type="SUPFAM" id="SSF53756">
    <property type="entry name" value="UDP-Glycosyltransferase/glycogen phosphorylase"/>
    <property type="match status" value="1"/>
</dbReference>
<feature type="transmembrane region" description="Helical" evidence="6">
    <location>
        <begin position="84"/>
        <end position="103"/>
    </location>
</feature>
<dbReference type="Gene3D" id="3.40.50.2000">
    <property type="entry name" value="Glycogen Phosphorylase B"/>
    <property type="match status" value="1"/>
</dbReference>
<feature type="transmembrane region" description="Helical" evidence="6">
    <location>
        <begin position="60"/>
        <end position="78"/>
    </location>
</feature>
<evidence type="ECO:0000256" key="6">
    <source>
        <dbReference type="SAM" id="Phobius"/>
    </source>
</evidence>
<evidence type="ECO:0000256" key="3">
    <source>
        <dbReference type="ARBA" id="ARBA00022824"/>
    </source>
</evidence>
<dbReference type="GO" id="GO:0006488">
    <property type="term" value="P:dolichol-linked oligosaccharide biosynthetic process"/>
    <property type="evidence" value="ECO:0007669"/>
    <property type="project" value="InterPro"/>
</dbReference>
<organism evidence="7 8">
    <name type="scientific">Eubacterium cellulosolvens (strain ATCC 43171 / JCM 9499 / 6)</name>
    <name type="common">Cillobacterium cellulosolvens</name>
    <dbReference type="NCBI Taxonomy" id="633697"/>
    <lineage>
        <taxon>Bacteria</taxon>
        <taxon>Bacillati</taxon>
        <taxon>Bacillota</taxon>
        <taxon>Clostridia</taxon>
        <taxon>Eubacteriales</taxon>
        <taxon>Eubacteriaceae</taxon>
        <taxon>Eubacterium</taxon>
    </lineage>
</organism>
<dbReference type="NCBIfam" id="NF041549">
    <property type="entry name" value="PssD"/>
    <property type="match status" value="1"/>
</dbReference>
<keyword evidence="5 6" id="KW-0472">Membrane</keyword>
<dbReference type="OrthoDB" id="555447at2"/>
<dbReference type="eggNOG" id="COG0707">
    <property type="taxonomic scope" value="Bacteria"/>
</dbReference>
<keyword evidence="4 6" id="KW-1133">Transmembrane helix</keyword>
<dbReference type="AlphaFoldDB" id="I5AV30"/>
<dbReference type="Pfam" id="PF08660">
    <property type="entry name" value="Alg14"/>
    <property type="match status" value="1"/>
</dbReference>
<sequence>MEKNKVAFVASSGGHLEEISRLKRIESRYQCFLVTERSDFEEPEFCEKKYHVMQMNRKQLSFPFKFLILFLHAFYILLKERPEFVVTTGALIAYPFCVIGKFMGAKIIYVESYARVYHPSLTGRLLYNFSDLFVVQWADMLQLYPRSILGGGIF</sequence>
<evidence type="ECO:0000256" key="4">
    <source>
        <dbReference type="ARBA" id="ARBA00022989"/>
    </source>
</evidence>
<dbReference type="InterPro" id="IPR013969">
    <property type="entry name" value="Oligosacch_biosynth_Alg14"/>
</dbReference>
<comment type="subcellular location">
    <subcellularLocation>
        <location evidence="1">Endoplasmic reticulum membrane</location>
        <topology evidence="1">Single-pass membrane protein</topology>
    </subcellularLocation>
</comment>
<dbReference type="HOGENOM" id="CLU_064541_3_0_9"/>
<proteinExistence type="predicted"/>
<evidence type="ECO:0000256" key="2">
    <source>
        <dbReference type="ARBA" id="ARBA00022692"/>
    </source>
</evidence>
<keyword evidence="3" id="KW-0256">Endoplasmic reticulum</keyword>
<dbReference type="Proteomes" id="UP000005753">
    <property type="component" value="Chromosome"/>
</dbReference>
<dbReference type="GO" id="GO:0004577">
    <property type="term" value="F:N-acetylglucosaminyldiphosphodolichol N-acetylglucosaminyltransferase activity"/>
    <property type="evidence" value="ECO:0007669"/>
    <property type="project" value="TreeGrafter"/>
</dbReference>
<keyword evidence="7" id="KW-0808">Transferase</keyword>
<name>I5AV30_EUBC6</name>